<sequence length="177" mass="19588">MSGLFSHAGEPADDSTGRPDLRAEVTVPAPQDHAWAGLTEHLHLWWPAAELSRWGGDSFFDLEDNALVETSAQDDENVWGEVTDGLPGKWLSLTWRHAGSHSVTRLLLAMDVKQSGVHDERKSSTWDNGGADVEAPGSVLTITHGGWTRSDPDDLYEFYRTFWPEALGCYFRFMGGS</sequence>
<feature type="region of interest" description="Disordered" evidence="1">
    <location>
        <begin position="1"/>
        <end position="20"/>
    </location>
</feature>
<comment type="caution">
    <text evidence="2">The sequence shown here is derived from an EMBL/GenBank/DDBJ whole genome shotgun (WGS) entry which is preliminary data.</text>
</comment>
<evidence type="ECO:0000313" key="3">
    <source>
        <dbReference type="Proteomes" id="UP000323410"/>
    </source>
</evidence>
<proteinExistence type="predicted"/>
<dbReference type="Gene3D" id="3.30.530.20">
    <property type="match status" value="1"/>
</dbReference>
<evidence type="ECO:0000313" key="2">
    <source>
        <dbReference type="EMBL" id="TYC97828.1"/>
    </source>
</evidence>
<protein>
    <recommendedName>
        <fullName evidence="4">SRPBCC domain-containing protein</fullName>
    </recommendedName>
</protein>
<name>A0A5D0XND6_9MICC</name>
<organism evidence="2 3">
    <name type="scientific">Arthrobacter echini</name>
    <dbReference type="NCBI Taxonomy" id="1529066"/>
    <lineage>
        <taxon>Bacteria</taxon>
        <taxon>Bacillati</taxon>
        <taxon>Actinomycetota</taxon>
        <taxon>Actinomycetes</taxon>
        <taxon>Micrococcales</taxon>
        <taxon>Micrococcaceae</taxon>
        <taxon>Arthrobacter</taxon>
    </lineage>
</organism>
<evidence type="ECO:0000256" key="1">
    <source>
        <dbReference type="SAM" id="MobiDB-lite"/>
    </source>
</evidence>
<keyword evidence="3" id="KW-1185">Reference proteome</keyword>
<gene>
    <name evidence="2" type="ORF">FQ377_11425</name>
</gene>
<dbReference type="SUPFAM" id="SSF55961">
    <property type="entry name" value="Bet v1-like"/>
    <property type="match status" value="1"/>
</dbReference>
<dbReference type="EMBL" id="VSLD01000006">
    <property type="protein sequence ID" value="TYC97828.1"/>
    <property type="molecule type" value="Genomic_DNA"/>
</dbReference>
<reference evidence="2 3" key="1">
    <citation type="submission" date="2019-08" db="EMBL/GenBank/DDBJ databases">
        <title>Genone of Arthrobacter echini P9.</title>
        <authorList>
            <person name="Bowman J.P."/>
        </authorList>
    </citation>
    <scope>NUCLEOTIDE SEQUENCE [LARGE SCALE GENOMIC DNA]</scope>
    <source>
        <strain evidence="2 3">P9</strain>
    </source>
</reference>
<accession>A0A5D0XND6</accession>
<dbReference type="InterPro" id="IPR023393">
    <property type="entry name" value="START-like_dom_sf"/>
</dbReference>
<dbReference type="RefSeq" id="WP_148601401.1">
    <property type="nucleotide sequence ID" value="NZ_VSLD01000006.1"/>
</dbReference>
<dbReference type="OrthoDB" id="268331at2"/>
<dbReference type="AlphaFoldDB" id="A0A5D0XND6"/>
<evidence type="ECO:0008006" key="4">
    <source>
        <dbReference type="Google" id="ProtNLM"/>
    </source>
</evidence>
<dbReference type="Proteomes" id="UP000323410">
    <property type="component" value="Unassembled WGS sequence"/>
</dbReference>